<dbReference type="HAMAP" id="MF_00434">
    <property type="entry name" value="Pterin_4_alpha"/>
    <property type="match status" value="1"/>
</dbReference>
<dbReference type="GO" id="GO:0006729">
    <property type="term" value="P:tetrahydrobiopterin biosynthetic process"/>
    <property type="evidence" value="ECO:0007669"/>
    <property type="project" value="InterPro"/>
</dbReference>
<dbReference type="Proteomes" id="UP000266327">
    <property type="component" value="Unassembled WGS sequence"/>
</dbReference>
<dbReference type="InterPro" id="IPR001533">
    <property type="entry name" value="Pterin_deHydtase"/>
</dbReference>
<organism evidence="5 6">
    <name type="scientific">Noviherbaspirillum sedimenti</name>
    <dbReference type="NCBI Taxonomy" id="2320865"/>
    <lineage>
        <taxon>Bacteria</taxon>
        <taxon>Pseudomonadati</taxon>
        <taxon>Pseudomonadota</taxon>
        <taxon>Betaproteobacteria</taxon>
        <taxon>Burkholderiales</taxon>
        <taxon>Oxalobacteraceae</taxon>
        <taxon>Noviherbaspirillum</taxon>
    </lineage>
</organism>
<dbReference type="EMBL" id="QYUQ01000002">
    <property type="protein sequence ID" value="RJG04320.1"/>
    <property type="molecule type" value="Genomic_DNA"/>
</dbReference>
<dbReference type="SUPFAM" id="SSF55248">
    <property type="entry name" value="PCD-like"/>
    <property type="match status" value="1"/>
</dbReference>
<protein>
    <recommendedName>
        <fullName evidence="4">Putative pterin-4-alpha-carbinolamine dehydratase</fullName>
        <shortName evidence="4">PHS</shortName>
        <ecNumber evidence="4">4.2.1.96</ecNumber>
    </recommendedName>
    <alternativeName>
        <fullName evidence="4">4-alpha-hydroxy-tetrahydropterin dehydratase</fullName>
    </alternativeName>
    <alternativeName>
        <fullName evidence="4">Pterin carbinolamine dehydratase</fullName>
        <shortName evidence="4">PCD</shortName>
    </alternativeName>
</protein>
<proteinExistence type="inferred from homology"/>
<dbReference type="EC" id="4.2.1.96" evidence="4"/>
<sequence>MTTTADLLKKKCRHQDSALNDAQVQDYLAILPDWQLQEGRVTRTFNFKNYYETLAFVNAIAYMIHAEDHHPILSVAYNRCTVKYHTHSVNAGNGGLSENDFICAAKVDAVFAGSYDGAHS</sequence>
<comment type="similarity">
    <text evidence="2 4">Belongs to the pterin-4-alpha-carbinolamine dehydratase family.</text>
</comment>
<dbReference type="AlphaFoldDB" id="A0A3A3GTJ2"/>
<dbReference type="PANTHER" id="PTHR12599:SF0">
    <property type="entry name" value="PTERIN-4-ALPHA-CARBINOLAMINE DEHYDRATASE"/>
    <property type="match status" value="1"/>
</dbReference>
<keyword evidence="3 4" id="KW-0456">Lyase</keyword>
<dbReference type="InterPro" id="IPR036428">
    <property type="entry name" value="PCD_sf"/>
</dbReference>
<dbReference type="PANTHER" id="PTHR12599">
    <property type="entry name" value="PTERIN-4-ALPHA-CARBINOLAMINE DEHYDRATASE"/>
    <property type="match status" value="1"/>
</dbReference>
<comment type="caution">
    <text evidence="5">The sequence shown here is derived from an EMBL/GenBank/DDBJ whole genome shotgun (WGS) entry which is preliminary data.</text>
</comment>
<evidence type="ECO:0000256" key="3">
    <source>
        <dbReference type="ARBA" id="ARBA00023239"/>
    </source>
</evidence>
<reference evidence="6" key="1">
    <citation type="submission" date="2018-09" db="EMBL/GenBank/DDBJ databases">
        <authorList>
            <person name="Zhu H."/>
        </authorList>
    </citation>
    <scope>NUCLEOTIDE SEQUENCE [LARGE SCALE GENOMIC DNA]</scope>
    <source>
        <strain evidence="6">K1S02-23</strain>
    </source>
</reference>
<evidence type="ECO:0000313" key="5">
    <source>
        <dbReference type="EMBL" id="RJG04320.1"/>
    </source>
</evidence>
<keyword evidence="6" id="KW-1185">Reference proteome</keyword>
<evidence type="ECO:0000256" key="1">
    <source>
        <dbReference type="ARBA" id="ARBA00001554"/>
    </source>
</evidence>
<comment type="catalytic activity">
    <reaction evidence="1 4">
        <text>(4aS,6R)-4a-hydroxy-L-erythro-5,6,7,8-tetrahydrobiopterin = (6R)-L-erythro-6,7-dihydrobiopterin + H2O</text>
        <dbReference type="Rhea" id="RHEA:11920"/>
        <dbReference type="ChEBI" id="CHEBI:15377"/>
        <dbReference type="ChEBI" id="CHEBI:15642"/>
        <dbReference type="ChEBI" id="CHEBI:43120"/>
        <dbReference type="EC" id="4.2.1.96"/>
    </reaction>
</comment>
<evidence type="ECO:0000256" key="4">
    <source>
        <dbReference type="HAMAP-Rule" id="MF_00434"/>
    </source>
</evidence>
<dbReference type="Pfam" id="PF01329">
    <property type="entry name" value="Pterin_4a"/>
    <property type="match status" value="1"/>
</dbReference>
<dbReference type="OrthoDB" id="9794987at2"/>
<evidence type="ECO:0000256" key="2">
    <source>
        <dbReference type="ARBA" id="ARBA00006472"/>
    </source>
</evidence>
<gene>
    <name evidence="5" type="ORF">D3878_09310</name>
</gene>
<dbReference type="CDD" id="cd00913">
    <property type="entry name" value="PCD_DCoH_subfamily_a"/>
    <property type="match status" value="1"/>
</dbReference>
<dbReference type="GO" id="GO:0008124">
    <property type="term" value="F:4-alpha-hydroxytetrahydrobiopterin dehydratase activity"/>
    <property type="evidence" value="ECO:0007669"/>
    <property type="project" value="UniProtKB-UniRule"/>
</dbReference>
<dbReference type="Gene3D" id="3.30.1360.20">
    <property type="entry name" value="Transcriptional coactivator/pterin dehydratase"/>
    <property type="match status" value="1"/>
</dbReference>
<evidence type="ECO:0000313" key="6">
    <source>
        <dbReference type="Proteomes" id="UP000266327"/>
    </source>
</evidence>
<accession>A0A3A3GTJ2</accession>
<name>A0A3A3GTJ2_9BURK</name>